<dbReference type="HOGENOM" id="CLU_651241_0_0_1"/>
<feature type="compositionally biased region" description="Gly residues" evidence="1">
    <location>
        <begin position="44"/>
        <end position="54"/>
    </location>
</feature>
<dbReference type="AlphaFoldDB" id="A0A0D3I9A1"/>
<keyword evidence="3" id="KW-1185">Reference proteome</keyword>
<evidence type="ECO:0008006" key="4">
    <source>
        <dbReference type="Google" id="ProtNLM"/>
    </source>
</evidence>
<feature type="compositionally biased region" description="Basic and acidic residues" evidence="1">
    <location>
        <begin position="180"/>
        <end position="195"/>
    </location>
</feature>
<dbReference type="PaxDb" id="2903-EOD07836"/>
<feature type="compositionally biased region" description="Gly residues" evidence="1">
    <location>
        <begin position="207"/>
        <end position="227"/>
    </location>
</feature>
<reference evidence="3" key="1">
    <citation type="journal article" date="2013" name="Nature">
        <title>Pan genome of the phytoplankton Emiliania underpins its global distribution.</title>
        <authorList>
            <person name="Read B.A."/>
            <person name="Kegel J."/>
            <person name="Klute M.J."/>
            <person name="Kuo A."/>
            <person name="Lefebvre S.C."/>
            <person name="Maumus F."/>
            <person name="Mayer C."/>
            <person name="Miller J."/>
            <person name="Monier A."/>
            <person name="Salamov A."/>
            <person name="Young J."/>
            <person name="Aguilar M."/>
            <person name="Claverie J.M."/>
            <person name="Frickenhaus S."/>
            <person name="Gonzalez K."/>
            <person name="Herman E.K."/>
            <person name="Lin Y.C."/>
            <person name="Napier J."/>
            <person name="Ogata H."/>
            <person name="Sarno A.F."/>
            <person name="Shmutz J."/>
            <person name="Schroeder D."/>
            <person name="de Vargas C."/>
            <person name="Verret F."/>
            <person name="von Dassow P."/>
            <person name="Valentin K."/>
            <person name="Van de Peer Y."/>
            <person name="Wheeler G."/>
            <person name="Dacks J.B."/>
            <person name="Delwiche C.F."/>
            <person name="Dyhrman S.T."/>
            <person name="Glockner G."/>
            <person name="John U."/>
            <person name="Richards T."/>
            <person name="Worden A.Z."/>
            <person name="Zhang X."/>
            <person name="Grigoriev I.V."/>
            <person name="Allen A.E."/>
            <person name="Bidle K."/>
            <person name="Borodovsky M."/>
            <person name="Bowler C."/>
            <person name="Brownlee C."/>
            <person name="Cock J.M."/>
            <person name="Elias M."/>
            <person name="Gladyshev V.N."/>
            <person name="Groth M."/>
            <person name="Guda C."/>
            <person name="Hadaegh A."/>
            <person name="Iglesias-Rodriguez M.D."/>
            <person name="Jenkins J."/>
            <person name="Jones B.M."/>
            <person name="Lawson T."/>
            <person name="Leese F."/>
            <person name="Lindquist E."/>
            <person name="Lobanov A."/>
            <person name="Lomsadze A."/>
            <person name="Malik S.B."/>
            <person name="Marsh M.E."/>
            <person name="Mackinder L."/>
            <person name="Mock T."/>
            <person name="Mueller-Roeber B."/>
            <person name="Pagarete A."/>
            <person name="Parker M."/>
            <person name="Probert I."/>
            <person name="Quesneville H."/>
            <person name="Raines C."/>
            <person name="Rensing S.A."/>
            <person name="Riano-Pachon D.M."/>
            <person name="Richier S."/>
            <person name="Rokitta S."/>
            <person name="Shiraiwa Y."/>
            <person name="Soanes D.M."/>
            <person name="van der Giezen M."/>
            <person name="Wahlund T.M."/>
            <person name="Williams B."/>
            <person name="Wilson W."/>
            <person name="Wolfe G."/>
            <person name="Wurch L.L."/>
        </authorList>
    </citation>
    <scope>NUCLEOTIDE SEQUENCE</scope>
</reference>
<name>A0A0D3I9A1_EMIH1</name>
<feature type="region of interest" description="Disordered" evidence="1">
    <location>
        <begin position="180"/>
        <end position="227"/>
    </location>
</feature>
<sequence>MPYVPPHRRNQVPAPAAGAESQGKSLSDLVDRPPPRQQREPLRAGGGGAGGGLDSRGPPRHGGAADLSRSALRAPPPDKDYSVDRGRDLSVDRLAEATGYKYNPKGAPSRFGSAGRNPHRPLGEGEDVPGGARLDEDGMVYDMGGGQCTYFQDRMRQYPFATETAGLALLRRLLLVERRPRSTPPRRNERSEHLYVMKPTMKSAPKSGGGGSGEGENGGNGGGGSSGGRPLLRVASLGGGPGYELLALAWYLEQLAGERGVAPPRLDLVSLDLQPSWEPYLLALPEPAEAEAGGGGTTYRFAQWDIKAGVDARDAAGGPLDLCLVSNVLVYCSDEPSAAVLAALLESGVKAILLNERGGEQKMVGMVERHGVVVAKLLDQDSAAGRDDRQLVFAPAGTSLPSPSGALAHVFPNVPYEESKQR</sequence>
<reference evidence="2" key="2">
    <citation type="submission" date="2024-10" db="UniProtKB">
        <authorList>
            <consortium name="EnsemblProtists"/>
        </authorList>
    </citation>
    <scope>IDENTIFICATION</scope>
</reference>
<organism evidence="2 3">
    <name type="scientific">Emiliania huxleyi (strain CCMP1516)</name>
    <dbReference type="NCBI Taxonomy" id="280463"/>
    <lineage>
        <taxon>Eukaryota</taxon>
        <taxon>Haptista</taxon>
        <taxon>Haptophyta</taxon>
        <taxon>Prymnesiophyceae</taxon>
        <taxon>Isochrysidales</taxon>
        <taxon>Noelaerhabdaceae</taxon>
        <taxon>Emiliania</taxon>
    </lineage>
</organism>
<accession>A0A0D3I9A1</accession>
<feature type="compositionally biased region" description="Basic and acidic residues" evidence="1">
    <location>
        <begin position="76"/>
        <end position="88"/>
    </location>
</feature>
<feature type="compositionally biased region" description="Basic residues" evidence="1">
    <location>
        <begin position="1"/>
        <end position="10"/>
    </location>
</feature>
<dbReference type="Proteomes" id="UP000013827">
    <property type="component" value="Unassembled WGS sequence"/>
</dbReference>
<feature type="compositionally biased region" description="Basic and acidic residues" evidence="1">
    <location>
        <begin position="29"/>
        <end position="42"/>
    </location>
</feature>
<feature type="region of interest" description="Disordered" evidence="1">
    <location>
        <begin position="1"/>
        <end position="88"/>
    </location>
</feature>
<proteinExistence type="predicted"/>
<dbReference type="EnsemblProtists" id="EOD07836">
    <property type="protein sequence ID" value="EOD07836"/>
    <property type="gene ID" value="EMIHUDRAFT_121027"/>
</dbReference>
<feature type="region of interest" description="Disordered" evidence="1">
    <location>
        <begin position="100"/>
        <end position="131"/>
    </location>
</feature>
<dbReference type="RefSeq" id="XP_005760265.1">
    <property type="nucleotide sequence ID" value="XM_005760208.1"/>
</dbReference>
<evidence type="ECO:0000313" key="3">
    <source>
        <dbReference type="Proteomes" id="UP000013827"/>
    </source>
</evidence>
<dbReference type="GeneID" id="17253987"/>
<dbReference type="KEGG" id="ehx:EMIHUDRAFT_121027"/>
<evidence type="ECO:0000313" key="2">
    <source>
        <dbReference type="EnsemblProtists" id="EOD07836"/>
    </source>
</evidence>
<protein>
    <recommendedName>
        <fullName evidence="4">CheR-type methyltransferase domain-containing protein</fullName>
    </recommendedName>
</protein>
<evidence type="ECO:0000256" key="1">
    <source>
        <dbReference type="SAM" id="MobiDB-lite"/>
    </source>
</evidence>